<sequence>MLCSHMKCTSPLADRYSMGLHSSGLVTLRRQPRESYEQASPTKSLLTTGLSGPMSCLVVNEAESAFRQLLTATGGSLGNIEMWPPQQGLEAAFEHYRRNADFVSKKRFDSVDTICQFSILELQERKESNEIWSTGSASHELCYAPFRVLPPLEYSKRFTMLTINCWYTIILKVYSMQQGSRCLLKTFVSFSLTPVVKS</sequence>
<dbReference type="Proteomes" id="UP000784294">
    <property type="component" value="Unassembled WGS sequence"/>
</dbReference>
<reference evidence="1" key="1">
    <citation type="submission" date="2018-11" db="EMBL/GenBank/DDBJ databases">
        <authorList>
            <consortium name="Pathogen Informatics"/>
        </authorList>
    </citation>
    <scope>NUCLEOTIDE SEQUENCE</scope>
</reference>
<proteinExistence type="predicted"/>
<accession>A0A3S5BBF3</accession>
<name>A0A3S5BBF3_9PLAT</name>
<dbReference type="EMBL" id="CAAALY010271822">
    <property type="protein sequence ID" value="VEL41950.1"/>
    <property type="molecule type" value="Genomic_DNA"/>
</dbReference>
<protein>
    <submittedName>
        <fullName evidence="1">Uncharacterized protein</fullName>
    </submittedName>
</protein>
<dbReference type="AlphaFoldDB" id="A0A3S5BBF3"/>
<evidence type="ECO:0000313" key="2">
    <source>
        <dbReference type="Proteomes" id="UP000784294"/>
    </source>
</evidence>
<evidence type="ECO:0000313" key="1">
    <source>
        <dbReference type="EMBL" id="VEL41950.1"/>
    </source>
</evidence>
<organism evidence="1 2">
    <name type="scientific">Protopolystoma xenopodis</name>
    <dbReference type="NCBI Taxonomy" id="117903"/>
    <lineage>
        <taxon>Eukaryota</taxon>
        <taxon>Metazoa</taxon>
        <taxon>Spiralia</taxon>
        <taxon>Lophotrochozoa</taxon>
        <taxon>Platyhelminthes</taxon>
        <taxon>Monogenea</taxon>
        <taxon>Polyopisthocotylea</taxon>
        <taxon>Polystomatidea</taxon>
        <taxon>Polystomatidae</taxon>
        <taxon>Protopolystoma</taxon>
    </lineage>
</organism>
<gene>
    <name evidence="1" type="ORF">PXEA_LOCUS35390</name>
</gene>
<keyword evidence="2" id="KW-1185">Reference proteome</keyword>
<comment type="caution">
    <text evidence="1">The sequence shown here is derived from an EMBL/GenBank/DDBJ whole genome shotgun (WGS) entry which is preliminary data.</text>
</comment>